<feature type="compositionally biased region" description="Low complexity" evidence="4">
    <location>
        <begin position="1456"/>
        <end position="1466"/>
    </location>
</feature>
<evidence type="ECO:0000313" key="9">
    <source>
        <dbReference type="Proteomes" id="UP000002729"/>
    </source>
</evidence>
<dbReference type="GO" id="GO:0051306">
    <property type="term" value="P:mitotic sister chromatid separation"/>
    <property type="evidence" value="ECO:0007669"/>
    <property type="project" value="TreeGrafter"/>
</dbReference>
<dbReference type="Pfam" id="PF05935">
    <property type="entry name" value="Arylsulfotrans"/>
    <property type="match status" value="1"/>
</dbReference>
<dbReference type="GO" id="GO:0000796">
    <property type="term" value="C:condensin complex"/>
    <property type="evidence" value="ECO:0007669"/>
    <property type="project" value="TreeGrafter"/>
</dbReference>
<reference evidence="8 9" key="1">
    <citation type="journal article" date="2011" name="Proc. Natl. Acad. Sci. U.S.A.">
        <title>Niche of harmful alga Aureococcus anophagefferens revealed through ecogenomics.</title>
        <authorList>
            <person name="Gobler C.J."/>
            <person name="Berry D.L."/>
            <person name="Dyhrman S.T."/>
            <person name="Wilhelm S.W."/>
            <person name="Salamov A."/>
            <person name="Lobanov A.V."/>
            <person name="Zhang Y."/>
            <person name="Collier J.L."/>
            <person name="Wurch L.L."/>
            <person name="Kustka A.B."/>
            <person name="Dill B.D."/>
            <person name="Shah M."/>
            <person name="VerBerkmoes N.C."/>
            <person name="Kuo A."/>
            <person name="Terry A."/>
            <person name="Pangilinan J."/>
            <person name="Lindquist E.A."/>
            <person name="Lucas S."/>
            <person name="Paulsen I.T."/>
            <person name="Hattenrath-Lehmann T.K."/>
            <person name="Talmage S.C."/>
            <person name="Walker E.A."/>
            <person name="Koch F."/>
            <person name="Burson A.M."/>
            <person name="Marcoval M.A."/>
            <person name="Tang Y.Z."/>
            <person name="Lecleir G.R."/>
            <person name="Coyne K.J."/>
            <person name="Berg G.M."/>
            <person name="Bertrand E.M."/>
            <person name="Saito M.A."/>
            <person name="Gladyshev V.N."/>
            <person name="Grigoriev I.V."/>
        </authorList>
    </citation>
    <scope>NUCLEOTIDE SEQUENCE [LARGE SCALE GENOMIC DNA]</scope>
    <source>
        <strain evidence="9">CCMP 1984</strain>
    </source>
</reference>
<dbReference type="Pfam" id="PF16858">
    <property type="entry name" value="CNDH2_C"/>
    <property type="match status" value="1"/>
</dbReference>
<accession>F0XZX2</accession>
<feature type="domain" description="Condensin II complex subunit H2 N-terminal" evidence="6">
    <location>
        <begin position="23"/>
        <end position="128"/>
    </location>
</feature>
<feature type="transmembrane region" description="Helical" evidence="5">
    <location>
        <begin position="1366"/>
        <end position="1387"/>
    </location>
</feature>
<dbReference type="GO" id="GO:0003682">
    <property type="term" value="F:chromatin binding"/>
    <property type="evidence" value="ECO:0007669"/>
    <property type="project" value="TreeGrafter"/>
</dbReference>
<sequence>MPARRPAPDAMDTEDAPLTAAEKFQALLRPIKDVALAFDVDVDEALEEYVEECVRYVVAESGDEAINFAEAGLLVQGSAVVYGRKVDGLHGVVYKVLENLRTGKAQADAAGRDAAATKVAEASGEDEFGRRYDAGPLARVVDVTPGKTVDLDVEKEDSKRKKARTAPADPMVALLFRDVEEDAPFFGAAFGADGGLRLPGLAREGGVAADFAPAADGGEAPPAYDDDYEAPPAYDDDGFDDGGMDVEEAAVARQREAPAPRPRRASSTAPEEAEDAPDPYEEMDVFASDDVAKPLRRGKTWRAPKPPTADEGPPSDAAVAALCAAVDAATSARDRGRRVAALEAAQGARAAARAAALDVAKAAYPQFGAALAKARRLRRLEERRGGGDDDDDYDCDDAWAAGGVARLFADPEELAAPEAPDAPRDFTDDFDDGGGECFAWDDDGYDDRLGAAGGRRSEAYDAACKAHLDELGANVASYEDLARLADRVAAWQAKLEPVLRAQETEREPFDMLAIGRDIVARLAARKPGDKAKVGFGSLAGGIPRYRVCRHFLATLQLANNGNLDLEHAHGADALAPADAFKLALLTTDVTYYNGDHAAGPWSVGVLDYGHPKIRVGAVRVWVAGPWAPDADLVFEGVGSRKNYTIGGAAARAAEGDVLGNPAFDLLGLKPSEVVAWRAVVRRGDGSRAATPFYTETGPLPGYFPAVAASGEASGYVLTSAFPAVQNGAADKWSGAVVLDRDGDVVWALDCGSLFDYTPYYGLMNLRCGVTGAQTALGDFSFEDRSRDSLLVLWGVEGDMTKITTGFTGIAEINARGSIRRLYVATRDAPDWARGQLPWSNVPGEVVYVDTAGFNHQVTPLDASTLVSLGFETKRNVTCPGWPGAVDQVHGNELVVFDRDTGAVARRFSTWDAFDVCATATYATLARNPDWTHLNAFDATLVGSALDALVVSSFYLGWIFAWDYSSGDVRWLLGACHADMPAACADHRNSFPLFVVDEGAAGAVPQRYDAGQHNVRVVAPERPSSWADVALVAFANGGRRDRGLDVPSRLVVWALPGDPPATARATFAYGDGSYSPFLGGAQPLLGPGGVAGYLADFGAVTDPPAPFDGRANWARDNCNSARVVEIDARGNATFSATFGGRDAAGSCGAANARSWNSYRALRVPKPPGFTEASASRNALSIEHCFPRARRMVTLEPRAKFPPPAHNTHPELYVVGFLCIATISEAVVLKLLSHAAEESGAARPRINQGAIKATVELLRLFVVQARARAEGEAAAEGDDVIRPEHDPVFRMTAGLLVFADGGALQIAMALLVAMLSHRVYAAYEPYVDDDDDALSEVAQTQLVLVFFGSLLLFVGEHTDGERGYATDAFGAVLALVMSAGLLVAVYYVLVDALGRDRVEREERLLLEKAEGLIHHLAPTSPKRTVAFAADEKKEIELADVYGGSSSSDDDASSFAAAPSYEAATTPRATAEEKRPEEAKREATSPSATPKETPKENTPRRGRSFRARKPSPRTEPRKPPRRRPPRRRGRPRA</sequence>
<feature type="compositionally biased region" description="Acidic residues" evidence="4">
    <location>
        <begin position="271"/>
        <end position="284"/>
    </location>
</feature>
<evidence type="ECO:0000256" key="3">
    <source>
        <dbReference type="ARBA" id="ARBA00023242"/>
    </source>
</evidence>
<feature type="domain" description="Condensin-2 complex subunit H2 C-terminal" evidence="7">
    <location>
        <begin position="460"/>
        <end position="588"/>
    </location>
</feature>
<dbReference type="GO" id="GO:0010032">
    <property type="term" value="P:meiotic chromosome condensation"/>
    <property type="evidence" value="ECO:0007669"/>
    <property type="project" value="TreeGrafter"/>
</dbReference>
<keyword evidence="9" id="KW-1185">Reference proteome</keyword>
<evidence type="ECO:0000256" key="5">
    <source>
        <dbReference type="SAM" id="Phobius"/>
    </source>
</evidence>
<feature type="compositionally biased region" description="Low complexity" evidence="4">
    <location>
        <begin position="212"/>
        <end position="223"/>
    </location>
</feature>
<dbReference type="InterPro" id="IPR031739">
    <property type="entry name" value="Ncaph2"/>
</dbReference>
<comment type="subcellular location">
    <subcellularLocation>
        <location evidence="1">Nucleus</location>
    </subcellularLocation>
</comment>
<feature type="region of interest" description="Disordered" evidence="4">
    <location>
        <begin position="1456"/>
        <end position="1530"/>
    </location>
</feature>
<feature type="compositionally biased region" description="Basic residues" evidence="4">
    <location>
        <begin position="1516"/>
        <end position="1530"/>
    </location>
</feature>
<keyword evidence="5" id="KW-0472">Membrane</keyword>
<dbReference type="PANTHER" id="PTHR14324">
    <property type="entry name" value="CONDENSIN-2 COMPLEX SUBUNIT H2"/>
    <property type="match status" value="1"/>
</dbReference>
<dbReference type="RefSeq" id="XP_009033897.1">
    <property type="nucleotide sequence ID" value="XM_009035649.1"/>
</dbReference>
<protein>
    <recommendedName>
        <fullName evidence="10">Condensin II complex subunit H2 N-terminal domain-containing protein</fullName>
    </recommendedName>
</protein>
<dbReference type="Proteomes" id="UP000002729">
    <property type="component" value="Unassembled WGS sequence"/>
</dbReference>
<feature type="compositionally biased region" description="Basic and acidic residues" evidence="4">
    <location>
        <begin position="1467"/>
        <end position="1480"/>
    </location>
</feature>
<dbReference type="GO" id="GO:0005634">
    <property type="term" value="C:nucleus"/>
    <property type="evidence" value="ECO:0007669"/>
    <property type="project" value="UniProtKB-SubCell"/>
</dbReference>
<evidence type="ECO:0000259" key="6">
    <source>
        <dbReference type="Pfam" id="PF06278"/>
    </source>
</evidence>
<evidence type="ECO:0000313" key="8">
    <source>
        <dbReference type="EMBL" id="EGB11539.1"/>
    </source>
</evidence>
<organism evidence="9">
    <name type="scientific">Aureococcus anophagefferens</name>
    <name type="common">Harmful bloom alga</name>
    <dbReference type="NCBI Taxonomy" id="44056"/>
    <lineage>
        <taxon>Eukaryota</taxon>
        <taxon>Sar</taxon>
        <taxon>Stramenopiles</taxon>
        <taxon>Ochrophyta</taxon>
        <taxon>Pelagophyceae</taxon>
        <taxon>Pelagomonadales</taxon>
        <taxon>Pelagomonadaceae</taxon>
        <taxon>Aureococcus</taxon>
    </lineage>
</organism>
<feature type="compositionally biased region" description="Basic residues" evidence="4">
    <location>
        <begin position="1497"/>
        <end position="1508"/>
    </location>
</feature>
<dbReference type="eggNOG" id="KOG2359">
    <property type="taxonomic scope" value="Eukaryota"/>
</dbReference>
<comment type="similarity">
    <text evidence="2">Belongs to the CND2 H2 (condensin-2 subunit 2) family.</text>
</comment>
<dbReference type="OrthoDB" id="10038475at2759"/>
<dbReference type="InterPro" id="IPR010262">
    <property type="entry name" value="Arylsulfotransferase_bact"/>
</dbReference>
<name>F0XZX2_AURAN</name>
<keyword evidence="3" id="KW-0539">Nucleus</keyword>
<dbReference type="GeneID" id="20223635"/>
<feature type="region of interest" description="Disordered" evidence="4">
    <location>
        <begin position="212"/>
        <end position="314"/>
    </location>
</feature>
<evidence type="ECO:0000259" key="7">
    <source>
        <dbReference type="Pfam" id="PF16858"/>
    </source>
</evidence>
<feature type="transmembrane region" description="Helical" evidence="5">
    <location>
        <begin position="1293"/>
        <end position="1315"/>
    </location>
</feature>
<evidence type="ECO:0000256" key="1">
    <source>
        <dbReference type="ARBA" id="ARBA00004123"/>
    </source>
</evidence>
<dbReference type="InterPro" id="IPR031737">
    <property type="entry name" value="CNDH2_C"/>
</dbReference>
<feature type="transmembrane region" description="Helical" evidence="5">
    <location>
        <begin position="1335"/>
        <end position="1354"/>
    </location>
</feature>
<evidence type="ECO:0000256" key="2">
    <source>
        <dbReference type="ARBA" id="ARBA00007844"/>
    </source>
</evidence>
<dbReference type="InterPro" id="IPR009378">
    <property type="entry name" value="H2_N"/>
</dbReference>
<evidence type="ECO:0008006" key="10">
    <source>
        <dbReference type="Google" id="ProtNLM"/>
    </source>
</evidence>
<gene>
    <name evidence="8" type="ORF">AURANDRAFT_61860</name>
</gene>
<proteinExistence type="inferred from homology"/>
<dbReference type="EMBL" id="GL833122">
    <property type="protein sequence ID" value="EGB11539.1"/>
    <property type="molecule type" value="Genomic_DNA"/>
</dbReference>
<dbReference type="KEGG" id="aaf:AURANDRAFT_61860"/>
<feature type="compositionally biased region" description="Acidic residues" evidence="4">
    <location>
        <begin position="224"/>
        <end position="248"/>
    </location>
</feature>
<dbReference type="Pfam" id="PF06278">
    <property type="entry name" value="CNDH2_N"/>
    <property type="match status" value="1"/>
</dbReference>
<keyword evidence="5" id="KW-1133">Transmembrane helix</keyword>
<dbReference type="InParanoid" id="F0XZX2"/>
<evidence type="ECO:0000256" key="4">
    <source>
        <dbReference type="SAM" id="MobiDB-lite"/>
    </source>
</evidence>
<dbReference type="GO" id="GO:0004062">
    <property type="term" value="F:aryl sulfotransferase activity"/>
    <property type="evidence" value="ECO:0007669"/>
    <property type="project" value="InterPro"/>
</dbReference>
<keyword evidence="5" id="KW-0812">Transmembrane</keyword>
<dbReference type="PANTHER" id="PTHR14324:SF3">
    <property type="entry name" value="CONDENSIN-2 COMPLEX SUBUNIT H2"/>
    <property type="match status" value="1"/>
</dbReference>